<dbReference type="SUPFAM" id="SSF53756">
    <property type="entry name" value="UDP-Glycosyltransferase/glycogen phosphorylase"/>
    <property type="match status" value="1"/>
</dbReference>
<dbReference type="Gene3D" id="3.40.50.12580">
    <property type="match status" value="1"/>
</dbReference>
<evidence type="ECO:0000313" key="1">
    <source>
        <dbReference type="EMBL" id="RWR49818.1"/>
    </source>
</evidence>
<protein>
    <recommendedName>
        <fullName evidence="3">Capsular biosynthesis protein</fullName>
    </recommendedName>
</protein>
<comment type="caution">
    <text evidence="1">The sequence shown here is derived from an EMBL/GenBank/DDBJ whole genome shotgun (WGS) entry which is preliminary data.</text>
</comment>
<dbReference type="InterPro" id="IPR007833">
    <property type="entry name" value="Capsule_polysaccharide_synth"/>
</dbReference>
<dbReference type="RefSeq" id="WP_128148375.1">
    <property type="nucleotide sequence ID" value="NZ_SAVB01000008.1"/>
</dbReference>
<keyword evidence="2" id="KW-1185">Reference proteome</keyword>
<dbReference type="Proteomes" id="UP000286594">
    <property type="component" value="Unassembled WGS sequence"/>
</dbReference>
<name>A0A443LL14_9RHOB</name>
<dbReference type="OrthoDB" id="7210452at2"/>
<dbReference type="GO" id="GO:0000271">
    <property type="term" value="P:polysaccharide biosynthetic process"/>
    <property type="evidence" value="ECO:0007669"/>
    <property type="project" value="InterPro"/>
</dbReference>
<dbReference type="EMBL" id="SAVB01000008">
    <property type="protein sequence ID" value="RWR49818.1"/>
    <property type="molecule type" value="Genomic_DNA"/>
</dbReference>
<dbReference type="Pfam" id="PF05159">
    <property type="entry name" value="Capsule_synth"/>
    <property type="match status" value="1"/>
</dbReference>
<reference evidence="1 2" key="1">
    <citation type="submission" date="2019-01" db="EMBL/GenBank/DDBJ databases">
        <title>Sinorhodobacter populi sp. nov. isolated from the symptomatic bark tissue of Populus euramericana canker.</title>
        <authorList>
            <person name="Xu G."/>
        </authorList>
    </citation>
    <scope>NUCLEOTIDE SEQUENCE [LARGE SCALE GENOMIC DNA]</scope>
    <source>
        <strain evidence="1 2">CCTCC AB2012026</strain>
    </source>
</reference>
<evidence type="ECO:0000313" key="2">
    <source>
        <dbReference type="Proteomes" id="UP000286594"/>
    </source>
</evidence>
<sequence length="998" mass="110963">MRVLLYVEPHPIRDTLTHFADIVREFLPLLSSAPGFDIRLFANEATFTHLGKTHLSPHDNRLIHTTRDEEALFSQYQKLPWETEGLPVWLKLMSGKGKVSEQQLDLLRRIWNIFPFEVIVHWGENGAVTRFLEERPVTRVAMELGCTRPPFLNSLVMDPYGTNGAGVVPKLTIEDLRGIVDNQSMSRHEALFGFSQSIAAPGYAQQFQPLPGELDARWMNQKAAFLPLQLFDDANLLRFSPYNTVSDVVLEVVPKLAEAGYMTIIKPHPASKVRKGSLYANSFARRALHPWSDRIIWCDDSTPLANSRLFNLADIVVTVNSSVGFEALYYDKPVVVLGDAVYKPKGMFPTLDDVLSGSFDRDAYLDAAGILRNFMLGGYLQPEAIRRDPSGFGCRLSLIRQLQQIGGGDPVKFASGYWKACAPAHKSLASSAVFWGLSVPDQAEFGVPAIPPKSAPAAARTAAPKEPRPRATLGYRPIVRRLRQHLEIQSIQATTEWLDAMWSTEQGRAEVITIGRLVDPDYYLAVNRDVAKTGITPVEHFLHRGFAEARTPAPSIPAATAMQTLSHLRRAAEIMANGGSADFVTTPDDAIAENYLPMFRRLVAHVRADSNDTFLSWLDSQWSTPAGRSRIIELGGFVDPEYYLATYGDVRAAGVDPVRHYCNAGILEGRAPRKSLRAVKADVVWENLRQAASADALGLAEFPFAEDVEVRRQAQLHAIGKRTGNRIAVVAHLYYTDLVPEILEHLKAIREPFDLIVTMPDWGTRRIVEMVRAAYPDALFYAAPNRGRDIGPFIDLLPAMLEKDYDAVLKLQTKRGYFRADRMIPEFGEMWREETLSALLGSPERVAEILDAFRSRKPLNMVGPEPFLLSLDKYPYHDNGTLAESLLDDIGAKDGAFYAGTMFWVRLSCLRPLAELKLTHFAPESGANDGALAHLVERLFGQAAGSGTDALASAPVDPGQPLDVAPRPATITVDAYFTERQKELRTRKTKDGQGALIW</sequence>
<organism evidence="1 2">
    <name type="scientific">Paenirhodobacter ferrireducens</name>
    <dbReference type="NCBI Taxonomy" id="1215032"/>
    <lineage>
        <taxon>Bacteria</taxon>
        <taxon>Pseudomonadati</taxon>
        <taxon>Pseudomonadota</taxon>
        <taxon>Alphaproteobacteria</taxon>
        <taxon>Rhodobacterales</taxon>
        <taxon>Rhodobacter group</taxon>
        <taxon>Paenirhodobacter</taxon>
    </lineage>
</organism>
<dbReference type="Pfam" id="PF05045">
    <property type="entry name" value="RgpF"/>
    <property type="match status" value="1"/>
</dbReference>
<gene>
    <name evidence="1" type="ORF">EOW65_07630</name>
</gene>
<proteinExistence type="predicted"/>
<accession>A0A443LL14</accession>
<dbReference type="InterPro" id="IPR043148">
    <property type="entry name" value="TagF_C"/>
</dbReference>
<evidence type="ECO:0008006" key="3">
    <source>
        <dbReference type="Google" id="ProtNLM"/>
    </source>
</evidence>
<dbReference type="InterPro" id="IPR007739">
    <property type="entry name" value="RgpF"/>
</dbReference>
<dbReference type="AlphaFoldDB" id="A0A443LL14"/>
<dbReference type="GO" id="GO:0015774">
    <property type="term" value="P:polysaccharide transport"/>
    <property type="evidence" value="ECO:0007669"/>
    <property type="project" value="InterPro"/>
</dbReference>